<evidence type="ECO:0000313" key="2">
    <source>
        <dbReference type="EMBL" id="OAQ27710.1"/>
    </source>
</evidence>
<dbReference type="AlphaFoldDB" id="A0A197JR99"/>
<keyword evidence="3" id="KW-1185">Reference proteome</keyword>
<dbReference type="EMBL" id="KV442054">
    <property type="protein sequence ID" value="OAQ27710.1"/>
    <property type="molecule type" value="Genomic_DNA"/>
</dbReference>
<evidence type="ECO:0000256" key="1">
    <source>
        <dbReference type="SAM" id="MobiDB-lite"/>
    </source>
</evidence>
<accession>A0A197JR99</accession>
<protein>
    <submittedName>
        <fullName evidence="2">Uncharacterized protein</fullName>
    </submittedName>
</protein>
<name>A0A197JR99_9FUNG</name>
<dbReference type="OrthoDB" id="2403727at2759"/>
<gene>
    <name evidence="2" type="ORF">K457DRAFT_33428</name>
</gene>
<organism evidence="2 3">
    <name type="scientific">Linnemannia elongata AG-77</name>
    <dbReference type="NCBI Taxonomy" id="1314771"/>
    <lineage>
        <taxon>Eukaryota</taxon>
        <taxon>Fungi</taxon>
        <taxon>Fungi incertae sedis</taxon>
        <taxon>Mucoromycota</taxon>
        <taxon>Mortierellomycotina</taxon>
        <taxon>Mortierellomycetes</taxon>
        <taxon>Mortierellales</taxon>
        <taxon>Mortierellaceae</taxon>
        <taxon>Linnemannia</taxon>
    </lineage>
</organism>
<reference evidence="2 3" key="1">
    <citation type="submission" date="2016-05" db="EMBL/GenBank/DDBJ databases">
        <title>Genome sequencing reveals origins of a unique bacterial endosymbiosis in the earliest lineages of terrestrial Fungi.</title>
        <authorList>
            <consortium name="DOE Joint Genome Institute"/>
            <person name="Uehling J."/>
            <person name="Gryganskyi A."/>
            <person name="Hameed K."/>
            <person name="Tschaplinski T."/>
            <person name="Misztal P."/>
            <person name="Wu S."/>
            <person name="Desiro A."/>
            <person name="Vande Pol N."/>
            <person name="Du Z.-Y."/>
            <person name="Zienkiewicz A."/>
            <person name="Zienkiewicz K."/>
            <person name="Morin E."/>
            <person name="Tisserant E."/>
            <person name="Splivallo R."/>
            <person name="Hainaut M."/>
            <person name="Henrissat B."/>
            <person name="Ohm R."/>
            <person name="Kuo A."/>
            <person name="Yan J."/>
            <person name="Lipzen A."/>
            <person name="Nolan M."/>
            <person name="Labutti K."/>
            <person name="Barry K."/>
            <person name="Goldstein A."/>
            <person name="Labbe J."/>
            <person name="Schadt C."/>
            <person name="Tuskan G."/>
            <person name="Grigoriev I."/>
            <person name="Martin F."/>
            <person name="Vilgalys R."/>
            <person name="Bonito G."/>
        </authorList>
    </citation>
    <scope>NUCLEOTIDE SEQUENCE [LARGE SCALE GENOMIC DNA]</scope>
    <source>
        <strain evidence="2 3">AG-77</strain>
    </source>
</reference>
<sequence length="280" mass="30338">MDDEPKTQSFLYSTTGQSKNVLVHFHSETDQHVVFWKDILAAFPDIANPTIYNGRASIPFAEHYPFYHEIEPKCIVYQPNATLTITTEEVVDTTVPEQMNFDAQSVVSGFTANTGLQGPNGFLDVVDEDGESVQDIEVVNRGMERIEFGGDLLGFEYHQPSPGDPDSLTVAIPANISPFADNHDNGNVIERSSTPPLSTTSSSESGTGSGVSTSSATNIPPSNIDTAGSTPVVPEPAEIDPVEATSSWASIFRTLGDLQEQYKLTPEETTKMFTEITQSA</sequence>
<feature type="compositionally biased region" description="Low complexity" evidence="1">
    <location>
        <begin position="192"/>
        <end position="217"/>
    </location>
</feature>
<feature type="region of interest" description="Disordered" evidence="1">
    <location>
        <begin position="180"/>
        <end position="236"/>
    </location>
</feature>
<proteinExistence type="predicted"/>
<feature type="compositionally biased region" description="Polar residues" evidence="1">
    <location>
        <begin position="218"/>
        <end position="229"/>
    </location>
</feature>
<dbReference type="Proteomes" id="UP000078512">
    <property type="component" value="Unassembled WGS sequence"/>
</dbReference>
<evidence type="ECO:0000313" key="3">
    <source>
        <dbReference type="Proteomes" id="UP000078512"/>
    </source>
</evidence>